<sequence length="174" mass="20540">MILTSSFPSQVSPVSTPTDSRHPITSIVIKLALRRIDSISHHCFPLNFYLLFLRRESPRLRKTILTALLNPRISFTRPLHRTVHRVIIRRNNVQVQVLQRKDFRIGIHIVFRLFQCLPLLQIRHVRTPPRHILLRQPLHIQRLHRGRGIPEIFGPMNLSLQRVSQSYELDINIR</sequence>
<feature type="compositionally biased region" description="Polar residues" evidence="1">
    <location>
        <begin position="1"/>
        <end position="18"/>
    </location>
</feature>
<evidence type="ECO:0000313" key="3">
    <source>
        <dbReference type="Proteomes" id="UP001374535"/>
    </source>
</evidence>
<protein>
    <submittedName>
        <fullName evidence="2">Uncharacterized protein</fullName>
    </submittedName>
</protein>
<evidence type="ECO:0000313" key="2">
    <source>
        <dbReference type="EMBL" id="WVZ26701.1"/>
    </source>
</evidence>
<accession>A0AAQ3SGI5</accession>
<name>A0AAQ3SGI5_VIGMU</name>
<feature type="region of interest" description="Disordered" evidence="1">
    <location>
        <begin position="1"/>
        <end position="20"/>
    </location>
</feature>
<dbReference type="AlphaFoldDB" id="A0AAQ3SGI5"/>
<organism evidence="2 3">
    <name type="scientific">Vigna mungo</name>
    <name type="common">Black gram</name>
    <name type="synonym">Phaseolus mungo</name>
    <dbReference type="NCBI Taxonomy" id="3915"/>
    <lineage>
        <taxon>Eukaryota</taxon>
        <taxon>Viridiplantae</taxon>
        <taxon>Streptophyta</taxon>
        <taxon>Embryophyta</taxon>
        <taxon>Tracheophyta</taxon>
        <taxon>Spermatophyta</taxon>
        <taxon>Magnoliopsida</taxon>
        <taxon>eudicotyledons</taxon>
        <taxon>Gunneridae</taxon>
        <taxon>Pentapetalae</taxon>
        <taxon>rosids</taxon>
        <taxon>fabids</taxon>
        <taxon>Fabales</taxon>
        <taxon>Fabaceae</taxon>
        <taxon>Papilionoideae</taxon>
        <taxon>50 kb inversion clade</taxon>
        <taxon>NPAAA clade</taxon>
        <taxon>indigoferoid/millettioid clade</taxon>
        <taxon>Phaseoleae</taxon>
        <taxon>Vigna</taxon>
    </lineage>
</organism>
<reference evidence="2 3" key="1">
    <citation type="journal article" date="2023" name="Life. Sci Alliance">
        <title>Evolutionary insights into 3D genome organization and epigenetic landscape of Vigna mungo.</title>
        <authorList>
            <person name="Junaid A."/>
            <person name="Singh B."/>
            <person name="Bhatia S."/>
        </authorList>
    </citation>
    <scope>NUCLEOTIDE SEQUENCE [LARGE SCALE GENOMIC DNA]</scope>
    <source>
        <strain evidence="2">Urdbean</strain>
    </source>
</reference>
<gene>
    <name evidence="2" type="ORF">V8G54_005245</name>
</gene>
<dbReference type="EMBL" id="CP144700">
    <property type="protein sequence ID" value="WVZ26701.1"/>
    <property type="molecule type" value="Genomic_DNA"/>
</dbReference>
<keyword evidence="3" id="KW-1185">Reference proteome</keyword>
<dbReference type="Proteomes" id="UP001374535">
    <property type="component" value="Chromosome 1"/>
</dbReference>
<proteinExistence type="predicted"/>
<evidence type="ECO:0000256" key="1">
    <source>
        <dbReference type="SAM" id="MobiDB-lite"/>
    </source>
</evidence>